<dbReference type="OrthoDB" id="3014187at2759"/>
<name>A0A9P6AQX0_9AGAM</name>
<feature type="non-terminal residue" evidence="1">
    <location>
        <position position="1"/>
    </location>
</feature>
<sequence>TGTICTRTALLDSRATGMFMDLAFARENGLDVQLLTHPIFYNVDGTLNEMGSVCKEVEVILWIDDHSKQVVFSMIRLGKTKLIIGHTWLHHHNLEINWTTGKLTLTQCLSDC</sequence>
<reference evidence="1" key="1">
    <citation type="journal article" date="2020" name="Nat. Commun.">
        <title>Large-scale genome sequencing of mycorrhizal fungi provides insights into the early evolution of symbiotic traits.</title>
        <authorList>
            <person name="Miyauchi S."/>
            <person name="Kiss E."/>
            <person name="Kuo A."/>
            <person name="Drula E."/>
            <person name="Kohler A."/>
            <person name="Sanchez-Garcia M."/>
            <person name="Morin E."/>
            <person name="Andreopoulos B."/>
            <person name="Barry K.W."/>
            <person name="Bonito G."/>
            <person name="Buee M."/>
            <person name="Carver A."/>
            <person name="Chen C."/>
            <person name="Cichocki N."/>
            <person name="Clum A."/>
            <person name="Culley D."/>
            <person name="Crous P.W."/>
            <person name="Fauchery L."/>
            <person name="Girlanda M."/>
            <person name="Hayes R.D."/>
            <person name="Keri Z."/>
            <person name="LaButti K."/>
            <person name="Lipzen A."/>
            <person name="Lombard V."/>
            <person name="Magnuson J."/>
            <person name="Maillard F."/>
            <person name="Murat C."/>
            <person name="Nolan M."/>
            <person name="Ohm R.A."/>
            <person name="Pangilinan J."/>
            <person name="Pereira M.F."/>
            <person name="Perotto S."/>
            <person name="Peter M."/>
            <person name="Pfister S."/>
            <person name="Riley R."/>
            <person name="Sitrit Y."/>
            <person name="Stielow J.B."/>
            <person name="Szollosi G."/>
            <person name="Zifcakova L."/>
            <person name="Stursova M."/>
            <person name="Spatafora J.W."/>
            <person name="Tedersoo L."/>
            <person name="Vaario L.M."/>
            <person name="Yamada A."/>
            <person name="Yan M."/>
            <person name="Wang P."/>
            <person name="Xu J."/>
            <person name="Bruns T."/>
            <person name="Baldrian P."/>
            <person name="Vilgalys R."/>
            <person name="Dunand C."/>
            <person name="Henrissat B."/>
            <person name="Grigoriev I.V."/>
            <person name="Hibbett D."/>
            <person name="Nagy L.G."/>
            <person name="Martin F.M."/>
        </authorList>
    </citation>
    <scope>NUCLEOTIDE SEQUENCE</scope>
    <source>
        <strain evidence="1">UP504</strain>
    </source>
</reference>
<comment type="caution">
    <text evidence="1">The sequence shown here is derived from an EMBL/GenBank/DDBJ whole genome shotgun (WGS) entry which is preliminary data.</text>
</comment>
<organism evidence="1 2">
    <name type="scientific">Hydnum rufescens UP504</name>
    <dbReference type="NCBI Taxonomy" id="1448309"/>
    <lineage>
        <taxon>Eukaryota</taxon>
        <taxon>Fungi</taxon>
        <taxon>Dikarya</taxon>
        <taxon>Basidiomycota</taxon>
        <taxon>Agaricomycotina</taxon>
        <taxon>Agaricomycetes</taxon>
        <taxon>Cantharellales</taxon>
        <taxon>Hydnaceae</taxon>
        <taxon>Hydnum</taxon>
    </lineage>
</organism>
<gene>
    <name evidence="1" type="ORF">BS47DRAFT_1300815</name>
</gene>
<dbReference type="Gene3D" id="2.40.70.10">
    <property type="entry name" value="Acid Proteases"/>
    <property type="match status" value="1"/>
</dbReference>
<dbReference type="Pfam" id="PF08284">
    <property type="entry name" value="RVP_2"/>
    <property type="match status" value="1"/>
</dbReference>
<keyword evidence="2" id="KW-1185">Reference proteome</keyword>
<dbReference type="Proteomes" id="UP000886523">
    <property type="component" value="Unassembled WGS sequence"/>
</dbReference>
<dbReference type="CDD" id="cd00303">
    <property type="entry name" value="retropepsin_like"/>
    <property type="match status" value="1"/>
</dbReference>
<evidence type="ECO:0000313" key="2">
    <source>
        <dbReference type="Proteomes" id="UP000886523"/>
    </source>
</evidence>
<evidence type="ECO:0000313" key="1">
    <source>
        <dbReference type="EMBL" id="KAF9510014.1"/>
    </source>
</evidence>
<dbReference type="EMBL" id="MU129025">
    <property type="protein sequence ID" value="KAF9510014.1"/>
    <property type="molecule type" value="Genomic_DNA"/>
</dbReference>
<accession>A0A9P6AQX0</accession>
<dbReference type="InterPro" id="IPR021109">
    <property type="entry name" value="Peptidase_aspartic_dom_sf"/>
</dbReference>
<dbReference type="AlphaFoldDB" id="A0A9P6AQX0"/>
<protein>
    <submittedName>
        <fullName evidence="1">Uncharacterized protein</fullName>
    </submittedName>
</protein>
<proteinExistence type="predicted"/>